<comment type="caution">
    <text evidence="2">The sequence shown here is derived from an EMBL/GenBank/DDBJ whole genome shotgun (WGS) entry which is preliminary data.</text>
</comment>
<evidence type="ECO:0000259" key="1">
    <source>
        <dbReference type="Pfam" id="PF09983"/>
    </source>
</evidence>
<evidence type="ECO:0000313" key="3">
    <source>
        <dbReference type="Proteomes" id="UP001596132"/>
    </source>
</evidence>
<proteinExistence type="predicted"/>
<keyword evidence="3" id="KW-1185">Reference proteome</keyword>
<sequence length="334" mass="37264">MAFFERADIRALSERLLALEEGQGIPLTSRAGQELHAMLSAVDGIRPVGRGAARLLTERGRLFLTSRLKEASDEPAWSGERVLAALAGHLPHHINGATLSGLWSRDCKAKLSPAQLARADELGIRVYGDEVLRIRCGSSLSLLWQDGRCYCADEGFQMLGELALPERALDRLRGIEWQGRQIVTVENKGAFVDYPLQPDELLLYVPGRNTTLAKQVIPLLPAATPWAHFGDLDQRGLDIAAELANAMARPLALWLPEHLMEYVHHYARGLRRLSDGQQSRRGKIPWRGHLGTAQENDMLTRALAQLVASKTWLEQEVMVTARRWRSWPLGDLPE</sequence>
<dbReference type="EMBL" id="JBHSPP010000016">
    <property type="protein sequence ID" value="MFC5707148.1"/>
    <property type="molecule type" value="Genomic_DNA"/>
</dbReference>
<evidence type="ECO:0000313" key="2">
    <source>
        <dbReference type="EMBL" id="MFC5707148.1"/>
    </source>
</evidence>
<dbReference type="Pfam" id="PF09983">
    <property type="entry name" value="JetD_C"/>
    <property type="match status" value="1"/>
</dbReference>
<reference evidence="3" key="1">
    <citation type="journal article" date="2019" name="Int. J. Syst. Evol. Microbiol.">
        <title>The Global Catalogue of Microorganisms (GCM) 10K type strain sequencing project: providing services to taxonomists for standard genome sequencing and annotation.</title>
        <authorList>
            <consortium name="The Broad Institute Genomics Platform"/>
            <consortium name="The Broad Institute Genome Sequencing Center for Infectious Disease"/>
            <person name="Wu L."/>
            <person name="Ma J."/>
        </authorList>
    </citation>
    <scope>NUCLEOTIDE SEQUENCE [LARGE SCALE GENOMIC DNA]</scope>
    <source>
        <strain evidence="3">KCTC 15012</strain>
    </source>
</reference>
<organism evidence="2 3">
    <name type="scientific">Aeromonas eucrenophila</name>
    <dbReference type="NCBI Taxonomy" id="649"/>
    <lineage>
        <taxon>Bacteria</taxon>
        <taxon>Pseudomonadati</taxon>
        <taxon>Pseudomonadota</taxon>
        <taxon>Gammaproteobacteria</taxon>
        <taxon>Aeromonadales</taxon>
        <taxon>Aeromonadaceae</taxon>
        <taxon>Aeromonas</taxon>
    </lineage>
</organism>
<dbReference type="InterPro" id="IPR024534">
    <property type="entry name" value="JetD_C"/>
</dbReference>
<accession>A0ABW0YEY4</accession>
<name>A0ABW0YEY4_9GAMM</name>
<dbReference type="Proteomes" id="UP001596132">
    <property type="component" value="Unassembled WGS sequence"/>
</dbReference>
<feature type="domain" description="Wadjet protein JetD C-terminal" evidence="1">
    <location>
        <begin position="161"/>
        <end position="318"/>
    </location>
</feature>
<dbReference type="RefSeq" id="WP_042638148.1">
    <property type="nucleotide sequence ID" value="NZ_CDDF01000001.1"/>
</dbReference>
<gene>
    <name evidence="2" type="ORF">ACFPVW_14010</name>
</gene>
<protein>
    <submittedName>
        <fullName evidence="2">Wadjet anti-phage system protein JetD domain-containing protein</fullName>
    </submittedName>
</protein>